<dbReference type="SMART" id="SM00671">
    <property type="entry name" value="SEL1"/>
    <property type="match status" value="6"/>
</dbReference>
<dbReference type="InterPro" id="IPR011990">
    <property type="entry name" value="TPR-like_helical_dom_sf"/>
</dbReference>
<dbReference type="EMBL" id="CAJNYD010001772">
    <property type="protein sequence ID" value="CAF3363500.1"/>
    <property type="molecule type" value="Genomic_DNA"/>
</dbReference>
<evidence type="ECO:0000256" key="3">
    <source>
        <dbReference type="ARBA" id="ARBA00022679"/>
    </source>
</evidence>
<proteinExistence type="inferred from homology"/>
<dbReference type="InterPro" id="IPR019734">
    <property type="entry name" value="TPR_rpt"/>
</dbReference>
<evidence type="ECO:0000256" key="2">
    <source>
        <dbReference type="ARBA" id="ARBA00022676"/>
    </source>
</evidence>
<feature type="repeat" description="TPR" evidence="8">
    <location>
        <begin position="784"/>
        <end position="817"/>
    </location>
</feature>
<dbReference type="Proteomes" id="UP000663833">
    <property type="component" value="Unassembled WGS sequence"/>
</dbReference>
<protein>
    <recommendedName>
        <fullName evidence="9">NAD(P)(+)--arginine ADP-ribosyltransferase</fullName>
        <ecNumber evidence="9">2.4.2.31</ecNumber>
    </recommendedName>
    <alternativeName>
        <fullName evidence="9">Mono(ADP-ribosyl)transferase</fullName>
    </alternativeName>
</protein>
<dbReference type="Pfam" id="PF01129">
    <property type="entry name" value="ART"/>
    <property type="match status" value="1"/>
</dbReference>
<evidence type="ECO:0000313" key="10">
    <source>
        <dbReference type="EMBL" id="CAF3363500.1"/>
    </source>
</evidence>
<feature type="repeat" description="TPR" evidence="8">
    <location>
        <begin position="494"/>
        <end position="527"/>
    </location>
</feature>
<keyword evidence="6 8" id="KW-0802">TPR repeat</keyword>
<keyword evidence="9" id="KW-0520">NAD</keyword>
<reference evidence="10" key="1">
    <citation type="submission" date="2021-02" db="EMBL/GenBank/DDBJ databases">
        <authorList>
            <person name="Nowell W R."/>
        </authorList>
    </citation>
    <scope>NUCLEOTIDE SEQUENCE</scope>
</reference>
<comment type="caution">
    <text evidence="10">The sequence shown here is derived from an EMBL/GenBank/DDBJ whole genome shotgun (WGS) entry which is preliminary data.</text>
</comment>
<dbReference type="PANTHER" id="PTHR45641:SF1">
    <property type="entry name" value="AAA+ ATPASE DOMAIN-CONTAINING PROTEIN"/>
    <property type="match status" value="1"/>
</dbReference>
<feature type="repeat" description="TPR" evidence="8">
    <location>
        <begin position="822"/>
        <end position="855"/>
    </location>
</feature>
<keyword evidence="3 9" id="KW-0808">Transferase</keyword>
<keyword evidence="4" id="KW-0548">Nucleotidyltransferase</keyword>
<dbReference type="GO" id="GO:0106274">
    <property type="term" value="F:NAD+-protein-arginine ADP-ribosyltransferase activity"/>
    <property type="evidence" value="ECO:0007669"/>
    <property type="project" value="UniProtKB-EC"/>
</dbReference>
<dbReference type="AlphaFoldDB" id="A0A817X1H9"/>
<feature type="repeat" description="TPR" evidence="8">
    <location>
        <begin position="906"/>
        <end position="939"/>
    </location>
</feature>
<evidence type="ECO:0000256" key="8">
    <source>
        <dbReference type="PROSITE-ProRule" id="PRU00339"/>
    </source>
</evidence>
<evidence type="ECO:0000256" key="1">
    <source>
        <dbReference type="ARBA" id="ARBA00009558"/>
    </source>
</evidence>
<evidence type="ECO:0000256" key="9">
    <source>
        <dbReference type="RuleBase" id="RU361228"/>
    </source>
</evidence>
<sequence length="976" mass="113243">MTQNHEQFTAVWLDSKYADCDQTSCDRRAQLSPIINYNVKFSDADECLDYIKTIQTESIVFITCGSQGQKLVPNIYHFPQLLYIYIYCFNKVEHEEWALNKNYASKIRGVFTDIDLLLAKINDDVKLSLKNILPLNIFHKYDDLNLKEMSMKDLNKQSAQFMWFQLLIDTLLHGDYSDTAKDDMFYECVAQYDGNEIELKRILDFYKTYIAEQAISWYTRNSFLYRLLNKAFRIQNINIIYKFRYFIKHLYNQLRDVQLQQSKDLSSITVYRGQLMHHDEFDNFKENVGELISINTFFSTTLQSQVALNFTGNGFGRPDYESVLFEIHVDCCSLSAKPFGNVQHLSFIKDEYEMLFCVGTIFRIKSVEDNEPIWHVVLELSNDENIELKGLVEHFSKYVVETKPTLLALADVLTEMGEYEKARHFSELFLSDLEPLTQNQLAGVIQSNIGLLDYHEGHYEKAMQKYKTGVSMQLLQQTVELPSNEHGGRRHNLGLLYNNIGIIYIHNAKYDEALNFFEKALDHIFDNHIDITNVFSNIAVLHCYKCEYQLALEYSEKALTLEQDTFPKNHPQLASTHLKIGGIHHQMGNYDLALKSYQIADEIYRIALSPDHPSLAITHANIGMIYIDKGDFKSAIEITRKSLTTLGISENHPIRGIMHSNLGLAYLRCCDYTLAMENFEKALQIQFVSLPADHLNIATTYNNIATIYFESEENYERALENYEKALEIQLRCLPSKADSEIALTYNNIGSIYYRLENYSLALENYKKSVEIMTKCLPENHFDFSIAYNNIGLIYAANGNYTEALINYNKALSTSTSDHPFSSRTYLNIGDVYRMTENNNLALEHYEKALEIQMQCSTQNHHDLLRIYNVMNVAYYDMNNREMSLKYYEKFLEILLIVEPLNFNEHSTAYENIADLLFLKNDFKAALEYYNKAIEAAEKTTTPSLETIEKMQKMIRVILVKLTSASNELKDNPTELR</sequence>
<evidence type="ECO:0000256" key="6">
    <source>
        <dbReference type="ARBA" id="ARBA00022803"/>
    </source>
</evidence>
<keyword evidence="9" id="KW-0521">NADP</keyword>
<dbReference type="SUPFAM" id="SSF56399">
    <property type="entry name" value="ADP-ribosylation"/>
    <property type="match status" value="1"/>
</dbReference>
<name>A0A817X1H9_9BILA</name>
<dbReference type="PROSITE" id="PS50005">
    <property type="entry name" value="TPR"/>
    <property type="match status" value="6"/>
</dbReference>
<organism evidence="10 11">
    <name type="scientific">Rotaria socialis</name>
    <dbReference type="NCBI Taxonomy" id="392032"/>
    <lineage>
        <taxon>Eukaryota</taxon>
        <taxon>Metazoa</taxon>
        <taxon>Spiralia</taxon>
        <taxon>Gnathifera</taxon>
        <taxon>Rotifera</taxon>
        <taxon>Eurotatoria</taxon>
        <taxon>Bdelloidea</taxon>
        <taxon>Philodinida</taxon>
        <taxon>Philodinidae</taxon>
        <taxon>Rotaria</taxon>
    </lineage>
</organism>
<comment type="catalytic activity">
    <reaction evidence="7 9">
        <text>L-arginyl-[protein] + NAD(+) = N(omega)-(ADP-D-ribosyl)-L-arginyl-[protein] + nicotinamide + H(+)</text>
        <dbReference type="Rhea" id="RHEA:19149"/>
        <dbReference type="Rhea" id="RHEA-COMP:10532"/>
        <dbReference type="Rhea" id="RHEA-COMP:15087"/>
        <dbReference type="ChEBI" id="CHEBI:15378"/>
        <dbReference type="ChEBI" id="CHEBI:17154"/>
        <dbReference type="ChEBI" id="CHEBI:29965"/>
        <dbReference type="ChEBI" id="CHEBI:57540"/>
        <dbReference type="ChEBI" id="CHEBI:142554"/>
        <dbReference type="EC" id="2.4.2.31"/>
    </reaction>
</comment>
<dbReference type="PROSITE" id="PS50293">
    <property type="entry name" value="TPR_REGION"/>
    <property type="match status" value="2"/>
</dbReference>
<dbReference type="Pfam" id="PF13374">
    <property type="entry name" value="TPR_10"/>
    <property type="match status" value="2"/>
</dbReference>
<accession>A0A817X1H9</accession>
<dbReference type="PANTHER" id="PTHR45641">
    <property type="entry name" value="TETRATRICOPEPTIDE REPEAT PROTEIN (AFU_ORTHOLOGUE AFUA_6G03870)"/>
    <property type="match status" value="1"/>
</dbReference>
<feature type="repeat" description="TPR" evidence="8">
    <location>
        <begin position="742"/>
        <end position="775"/>
    </location>
</feature>
<dbReference type="InterPro" id="IPR000768">
    <property type="entry name" value="ART"/>
</dbReference>
<feature type="repeat" description="TPR" evidence="8">
    <location>
        <begin position="656"/>
        <end position="689"/>
    </location>
</feature>
<dbReference type="SMART" id="SM00028">
    <property type="entry name" value="TPR"/>
    <property type="match status" value="11"/>
</dbReference>
<dbReference type="Gene3D" id="3.90.176.10">
    <property type="entry name" value="Toxin ADP-ribosyltransferase, Chain A, domain 1"/>
    <property type="match status" value="1"/>
</dbReference>
<dbReference type="EC" id="2.4.2.31" evidence="9"/>
<keyword evidence="2 9" id="KW-0328">Glycosyltransferase</keyword>
<comment type="similarity">
    <text evidence="1 9">Belongs to the Arg-specific ADP-ribosyltransferase family.</text>
</comment>
<keyword evidence="5" id="KW-0677">Repeat</keyword>
<evidence type="ECO:0000256" key="5">
    <source>
        <dbReference type="ARBA" id="ARBA00022737"/>
    </source>
</evidence>
<dbReference type="GO" id="GO:0016779">
    <property type="term" value="F:nucleotidyltransferase activity"/>
    <property type="evidence" value="ECO:0007669"/>
    <property type="project" value="UniProtKB-KW"/>
</dbReference>
<dbReference type="InterPro" id="IPR006597">
    <property type="entry name" value="Sel1-like"/>
</dbReference>
<evidence type="ECO:0000256" key="7">
    <source>
        <dbReference type="ARBA" id="ARBA00047597"/>
    </source>
</evidence>
<dbReference type="SUPFAM" id="SSF48452">
    <property type="entry name" value="TPR-like"/>
    <property type="match status" value="3"/>
</dbReference>
<evidence type="ECO:0000256" key="4">
    <source>
        <dbReference type="ARBA" id="ARBA00022695"/>
    </source>
</evidence>
<evidence type="ECO:0000313" key="11">
    <source>
        <dbReference type="Proteomes" id="UP000663833"/>
    </source>
</evidence>
<dbReference type="Gene3D" id="1.25.40.10">
    <property type="entry name" value="Tetratricopeptide repeat domain"/>
    <property type="match status" value="4"/>
</dbReference>
<dbReference type="PROSITE" id="PS51996">
    <property type="entry name" value="TR_MART"/>
    <property type="match status" value="1"/>
</dbReference>
<dbReference type="Pfam" id="PF13424">
    <property type="entry name" value="TPR_12"/>
    <property type="match status" value="3"/>
</dbReference>
<gene>
    <name evidence="10" type="ORF">LUA448_LOCUS14173</name>
</gene>
<dbReference type="Pfam" id="PF13181">
    <property type="entry name" value="TPR_8"/>
    <property type="match status" value="1"/>
</dbReference>